<protein>
    <submittedName>
        <fullName evidence="2">Uncharacterized protein</fullName>
    </submittedName>
</protein>
<organism evidence="2">
    <name type="scientific">Chromera velia CCMP2878</name>
    <dbReference type="NCBI Taxonomy" id="1169474"/>
    <lineage>
        <taxon>Eukaryota</taxon>
        <taxon>Sar</taxon>
        <taxon>Alveolata</taxon>
        <taxon>Colpodellida</taxon>
        <taxon>Chromeraceae</taxon>
        <taxon>Chromera</taxon>
    </lineage>
</organism>
<dbReference type="EMBL" id="CDMZ01000176">
    <property type="protein sequence ID" value="CEM08531.1"/>
    <property type="molecule type" value="Genomic_DNA"/>
</dbReference>
<gene>
    <name evidence="2" type="ORF">Cvel_2927</name>
</gene>
<name>A0A0G4F857_9ALVE</name>
<accession>A0A0G4F857</accession>
<feature type="signal peptide" evidence="1">
    <location>
        <begin position="1"/>
        <end position="17"/>
    </location>
</feature>
<dbReference type="AlphaFoldDB" id="A0A0G4F857"/>
<evidence type="ECO:0000313" key="2">
    <source>
        <dbReference type="EMBL" id="CEM08531.1"/>
    </source>
</evidence>
<reference evidence="2" key="1">
    <citation type="submission" date="2014-11" db="EMBL/GenBank/DDBJ databases">
        <authorList>
            <person name="Otto D Thomas"/>
            <person name="Naeem Raeece"/>
        </authorList>
    </citation>
    <scope>NUCLEOTIDE SEQUENCE</scope>
</reference>
<sequence>MILFSTILGSYAAATLCVRGFCRRRRASAGPVSSTIAQDFEPCDILAPEFSYSQGIFLVKLLQRHLDETTFLALCKWVAARPTIDQQRAELESLLTTTPRYPSTPLLLAGFLSFCQFATECYVATNDAGGGQQADAEEEIVRVLLDACVAFLGLVTSIKPW</sequence>
<evidence type="ECO:0000256" key="1">
    <source>
        <dbReference type="SAM" id="SignalP"/>
    </source>
</evidence>
<feature type="chain" id="PRO_5005188224" evidence="1">
    <location>
        <begin position="18"/>
        <end position="161"/>
    </location>
</feature>
<dbReference type="VEuPathDB" id="CryptoDB:Cvel_2927"/>
<keyword evidence="1" id="KW-0732">Signal</keyword>
<proteinExistence type="predicted"/>